<evidence type="ECO:0000256" key="5">
    <source>
        <dbReference type="ARBA" id="ARBA00022989"/>
    </source>
</evidence>
<keyword evidence="3" id="KW-1003">Cell membrane</keyword>
<evidence type="ECO:0000313" key="12">
    <source>
        <dbReference type="Proteomes" id="UP001558481"/>
    </source>
</evidence>
<comment type="similarity">
    <text evidence="2">Belongs to the CPA3 antiporters (TC 2.A.63) subunit D family.</text>
</comment>
<dbReference type="InterPro" id="IPR003918">
    <property type="entry name" value="NADH_UbQ_OxRdtase"/>
</dbReference>
<feature type="transmembrane region" description="Helical" evidence="9">
    <location>
        <begin position="162"/>
        <end position="185"/>
    </location>
</feature>
<dbReference type="PANTHER" id="PTHR42703">
    <property type="entry name" value="NADH DEHYDROGENASE"/>
    <property type="match status" value="1"/>
</dbReference>
<feature type="transmembrane region" description="Helical" evidence="9">
    <location>
        <begin position="367"/>
        <end position="389"/>
    </location>
</feature>
<evidence type="ECO:0000259" key="10">
    <source>
        <dbReference type="Pfam" id="PF00361"/>
    </source>
</evidence>
<feature type="transmembrane region" description="Helical" evidence="9">
    <location>
        <begin position="31"/>
        <end position="50"/>
    </location>
</feature>
<feature type="domain" description="NADH:quinone oxidoreductase/Mrp antiporter transmembrane" evidence="10">
    <location>
        <begin position="127"/>
        <end position="415"/>
    </location>
</feature>
<dbReference type="Proteomes" id="UP001558481">
    <property type="component" value="Unassembled WGS sequence"/>
</dbReference>
<evidence type="ECO:0000256" key="7">
    <source>
        <dbReference type="RuleBase" id="RU000320"/>
    </source>
</evidence>
<accession>A0ABV3V732</accession>
<feature type="transmembrane region" description="Helical" evidence="9">
    <location>
        <begin position="298"/>
        <end position="320"/>
    </location>
</feature>
<feature type="transmembrane region" description="Helical" evidence="9">
    <location>
        <begin position="326"/>
        <end position="346"/>
    </location>
</feature>
<evidence type="ECO:0000313" key="11">
    <source>
        <dbReference type="EMBL" id="MEX3595527.1"/>
    </source>
</evidence>
<feature type="transmembrane region" description="Helical" evidence="9">
    <location>
        <begin position="129"/>
        <end position="150"/>
    </location>
</feature>
<reference evidence="11 12" key="1">
    <citation type="journal article" date="2024" name="Fungal Genet. Biol.">
        <title>The porcine skin microbiome exhibits broad fungal antagonism.</title>
        <authorList>
            <person name="De La Cruz K.F."/>
            <person name="Townsend E.C."/>
            <person name="Alex Cheong J.Z."/>
            <person name="Salamzade R."/>
            <person name="Liu A."/>
            <person name="Sandstrom S."/>
            <person name="Davila E."/>
            <person name="Huang L."/>
            <person name="Xu K.H."/>
            <person name="Wu S.Y."/>
            <person name="Meudt J.J."/>
            <person name="Shanmuganayagam D."/>
            <person name="Gibson A.L.F."/>
            <person name="Kalan L.R."/>
        </authorList>
    </citation>
    <scope>NUCLEOTIDE SEQUENCE [LARGE SCALE GENOMIC DNA]</scope>
    <source>
        <strain evidence="11 12">LK2625</strain>
    </source>
</reference>
<dbReference type="PANTHER" id="PTHR42703:SF1">
    <property type="entry name" value="NA(+)_H(+) ANTIPORTER SUBUNIT D1"/>
    <property type="match status" value="1"/>
</dbReference>
<name>A0ABV3V732_9MICC</name>
<feature type="transmembrane region" description="Helical" evidence="9">
    <location>
        <begin position="105"/>
        <end position="123"/>
    </location>
</feature>
<evidence type="ECO:0000256" key="9">
    <source>
        <dbReference type="SAM" id="Phobius"/>
    </source>
</evidence>
<feature type="region of interest" description="Disordered" evidence="8">
    <location>
        <begin position="436"/>
        <end position="516"/>
    </location>
</feature>
<feature type="compositionally biased region" description="Low complexity" evidence="8">
    <location>
        <begin position="449"/>
        <end position="473"/>
    </location>
</feature>
<keyword evidence="5 9" id="KW-1133">Transmembrane helix</keyword>
<dbReference type="RefSeq" id="WP_368629734.1">
    <property type="nucleotide sequence ID" value="NZ_JAYWLU010000013.1"/>
</dbReference>
<feature type="transmembrane region" description="Helical" evidence="9">
    <location>
        <begin position="70"/>
        <end position="98"/>
    </location>
</feature>
<sequence length="571" mass="58532">MSAALLPLFVAVPLMMAALLVIVGDRRVIHTVGLLGTMIAAVGAAVALVIEFRSGGAIAHGISSWPFGIAIPFVADMFTALMLVVTGLLTIVCSWFAIASGRAANVYFAPLVLVLTAGVNGALLTADLFNLFVFIEVMLLPSYGLFVLAARHKGTLQQVAGARLYVTLNLLTSTVFLIGVGFIYGTAGTVNLAELAGLATTDPTVAISGAVCLFALAIKASVVPVHGWLAAAYPATSPAITALFSGLHTKVAIYGIYRIYAVVFDGDSRWLWIGVTLFCLTMVIGVLGAVGEKTTRSILAFHMISQIGYILLGVALFTFAGLTAGIFYLLHHMIVKASLFLSTGAVEVRYGTGEIGKLSGIAKREPVIAVAFFIAALSLAGLPPFSGFVAKFTLILASVEAGQIAAVVVMLLVSLVTLLSMLKIWNGVFWGDSKSSEKTSTSNADDDAPAASPADGDLPEASPSGTAAASTSGRKQSVAEPASVAQSSGGVATKEAPTASATRADPETRASSATAVAERPRIGMALAGPAVFTAATTLGLGLGAELLLGLSATAAEGLLDTTAYVQAVMGS</sequence>
<feature type="transmembrane region" description="Helical" evidence="9">
    <location>
        <begin position="6"/>
        <end position="24"/>
    </location>
</feature>
<keyword evidence="4 7" id="KW-0812">Transmembrane</keyword>
<keyword evidence="12" id="KW-1185">Reference proteome</keyword>
<evidence type="ECO:0000256" key="4">
    <source>
        <dbReference type="ARBA" id="ARBA00022692"/>
    </source>
</evidence>
<keyword evidence="6 9" id="KW-0472">Membrane</keyword>
<dbReference type="InterPro" id="IPR001750">
    <property type="entry name" value="ND/Mrp_TM"/>
</dbReference>
<evidence type="ECO:0000256" key="1">
    <source>
        <dbReference type="ARBA" id="ARBA00004651"/>
    </source>
</evidence>
<dbReference type="Pfam" id="PF00361">
    <property type="entry name" value="Proton_antipo_M"/>
    <property type="match status" value="1"/>
</dbReference>
<proteinExistence type="inferred from homology"/>
<evidence type="ECO:0000256" key="3">
    <source>
        <dbReference type="ARBA" id="ARBA00022475"/>
    </source>
</evidence>
<evidence type="ECO:0000256" key="2">
    <source>
        <dbReference type="ARBA" id="ARBA00005346"/>
    </source>
</evidence>
<organism evidence="11 12">
    <name type="scientific">Kocuria carniphila</name>
    <dbReference type="NCBI Taxonomy" id="262208"/>
    <lineage>
        <taxon>Bacteria</taxon>
        <taxon>Bacillati</taxon>
        <taxon>Actinomycetota</taxon>
        <taxon>Actinomycetes</taxon>
        <taxon>Micrococcales</taxon>
        <taxon>Micrococcaceae</taxon>
        <taxon>Kocuria</taxon>
    </lineage>
</organism>
<evidence type="ECO:0000256" key="8">
    <source>
        <dbReference type="SAM" id="MobiDB-lite"/>
    </source>
</evidence>
<evidence type="ECO:0000256" key="6">
    <source>
        <dbReference type="ARBA" id="ARBA00023136"/>
    </source>
</evidence>
<comment type="subcellular location">
    <subcellularLocation>
        <location evidence="1">Cell membrane</location>
        <topology evidence="1">Multi-pass membrane protein</topology>
    </subcellularLocation>
    <subcellularLocation>
        <location evidence="7">Membrane</location>
        <topology evidence="7">Multi-pass membrane protein</topology>
    </subcellularLocation>
</comment>
<dbReference type="EMBL" id="JAYWLU010000013">
    <property type="protein sequence ID" value="MEX3595527.1"/>
    <property type="molecule type" value="Genomic_DNA"/>
</dbReference>
<gene>
    <name evidence="11" type="ORF">VVR66_12465</name>
</gene>
<feature type="transmembrane region" description="Helical" evidence="9">
    <location>
        <begin position="242"/>
        <end position="264"/>
    </location>
</feature>
<dbReference type="InterPro" id="IPR050586">
    <property type="entry name" value="CPA3_Na-H_Antiporter_D"/>
</dbReference>
<comment type="caution">
    <text evidence="11">The sequence shown here is derived from an EMBL/GenBank/DDBJ whole genome shotgun (WGS) entry which is preliminary data.</text>
</comment>
<feature type="transmembrane region" description="Helical" evidence="9">
    <location>
        <begin position="401"/>
        <end position="425"/>
    </location>
</feature>
<feature type="transmembrane region" description="Helical" evidence="9">
    <location>
        <begin position="270"/>
        <end position="291"/>
    </location>
</feature>
<protein>
    <submittedName>
        <fullName evidence="11">Proton-conducting transporter membrane subunit</fullName>
    </submittedName>
</protein>
<dbReference type="PRINTS" id="PR01437">
    <property type="entry name" value="NUOXDRDTASE4"/>
</dbReference>
<feature type="transmembrane region" description="Helical" evidence="9">
    <location>
        <begin position="205"/>
        <end position="230"/>
    </location>
</feature>
<dbReference type="NCBIfam" id="NF006238">
    <property type="entry name" value="PRK08375.1-4"/>
    <property type="match status" value="1"/>
</dbReference>